<dbReference type="OrthoDB" id="37297at2759"/>
<accession>A0A833VJ49</accession>
<dbReference type="CDD" id="cd02972">
    <property type="entry name" value="DsbA_family"/>
    <property type="match status" value="1"/>
</dbReference>
<feature type="signal peptide" evidence="1">
    <location>
        <begin position="1"/>
        <end position="23"/>
    </location>
</feature>
<keyword evidence="1" id="KW-0732">Signal</keyword>
<comment type="caution">
    <text evidence="2">The sequence shown here is derived from an EMBL/GenBank/DDBJ whole genome shotgun (WGS) entry which is preliminary data.</text>
</comment>
<dbReference type="PANTHER" id="PTHR33875:SF2">
    <property type="entry name" value="ACR183CP"/>
    <property type="match status" value="1"/>
</dbReference>
<proteinExistence type="predicted"/>
<feature type="chain" id="PRO_5032431726" evidence="1">
    <location>
        <begin position="24"/>
        <end position="228"/>
    </location>
</feature>
<dbReference type="PANTHER" id="PTHR33875">
    <property type="entry name" value="OS09G0542200 PROTEIN"/>
    <property type="match status" value="1"/>
</dbReference>
<dbReference type="AlphaFoldDB" id="A0A833VJ49"/>
<organism evidence="2 3">
    <name type="scientific">Carex littledalei</name>
    <dbReference type="NCBI Taxonomy" id="544730"/>
    <lineage>
        <taxon>Eukaryota</taxon>
        <taxon>Viridiplantae</taxon>
        <taxon>Streptophyta</taxon>
        <taxon>Embryophyta</taxon>
        <taxon>Tracheophyta</taxon>
        <taxon>Spermatophyta</taxon>
        <taxon>Magnoliopsida</taxon>
        <taxon>Liliopsida</taxon>
        <taxon>Poales</taxon>
        <taxon>Cyperaceae</taxon>
        <taxon>Cyperoideae</taxon>
        <taxon>Cariceae</taxon>
        <taxon>Carex</taxon>
        <taxon>Carex subgen. Euthyceras</taxon>
    </lineage>
</organism>
<gene>
    <name evidence="2" type="ORF">FCM35_KLT11085</name>
</gene>
<dbReference type="SUPFAM" id="SSF52833">
    <property type="entry name" value="Thioredoxin-like"/>
    <property type="match status" value="1"/>
</dbReference>
<protein>
    <submittedName>
        <fullName evidence="2">Thioredoxin</fullName>
    </submittedName>
</protein>
<evidence type="ECO:0000313" key="3">
    <source>
        <dbReference type="Proteomes" id="UP000623129"/>
    </source>
</evidence>
<sequence>MAKALFPIFLLFLSFYQLDRSKASSIPSKFDGFAYSGSGPWKDSILIEAFFDPLCPDSRDAWPPLKKVVEQFSPRVSLIVHPFPLPFHNNAFLACRALHIANKLNSSSTYDLLELFFKYQERYYNGPTASASRLVIQKDMSKLGALVLGNSFLNDFESGFEDSSIELAARISYRYGSSRGVYGAPFFFVNGFLQPDAGSPLSYSQWINIIEPLLENNAGRNPTLSFYL</sequence>
<dbReference type="Proteomes" id="UP000623129">
    <property type="component" value="Unassembled WGS sequence"/>
</dbReference>
<dbReference type="EMBL" id="SWLB01000021">
    <property type="protein sequence ID" value="KAF3324928.1"/>
    <property type="molecule type" value="Genomic_DNA"/>
</dbReference>
<evidence type="ECO:0000256" key="1">
    <source>
        <dbReference type="SAM" id="SignalP"/>
    </source>
</evidence>
<keyword evidence="3" id="KW-1185">Reference proteome</keyword>
<name>A0A833VJ49_9POAL</name>
<evidence type="ECO:0000313" key="2">
    <source>
        <dbReference type="EMBL" id="KAF3324928.1"/>
    </source>
</evidence>
<dbReference type="Gene3D" id="3.40.30.10">
    <property type="entry name" value="Glutaredoxin"/>
    <property type="match status" value="1"/>
</dbReference>
<dbReference type="InterPro" id="IPR036249">
    <property type="entry name" value="Thioredoxin-like_sf"/>
</dbReference>
<reference evidence="2" key="1">
    <citation type="submission" date="2020-01" db="EMBL/GenBank/DDBJ databases">
        <title>Genome sequence of Kobresia littledalei, the first chromosome-level genome in the family Cyperaceae.</title>
        <authorList>
            <person name="Qu G."/>
        </authorList>
    </citation>
    <scope>NUCLEOTIDE SEQUENCE</scope>
    <source>
        <strain evidence="2">C.B.Clarke</strain>
        <tissue evidence="2">Leaf</tissue>
    </source>
</reference>